<proteinExistence type="predicted"/>
<dbReference type="OrthoDB" id="88848at2759"/>
<organism evidence="7 8">
    <name type="scientific">Phytophthora cactorum</name>
    <dbReference type="NCBI Taxonomy" id="29920"/>
    <lineage>
        <taxon>Eukaryota</taxon>
        <taxon>Sar</taxon>
        <taxon>Stramenopiles</taxon>
        <taxon>Oomycota</taxon>
        <taxon>Peronosporomycetes</taxon>
        <taxon>Peronosporales</taxon>
        <taxon>Peronosporaceae</taxon>
        <taxon>Phytophthora</taxon>
    </lineage>
</organism>
<reference evidence="1" key="2">
    <citation type="submission" date="2018-10" db="EMBL/GenBank/DDBJ databases">
        <title>Effector identification in a new, highly contiguous assembly of the strawberry crown rot pathogen Phytophthora cactorum.</title>
        <authorList>
            <person name="Armitage A.D."/>
            <person name="Nellist C.F."/>
            <person name="Bates H."/>
            <person name="Vickerstaff R.J."/>
            <person name="Harrison R.J."/>
        </authorList>
    </citation>
    <scope>NUCLEOTIDE SEQUENCE</scope>
    <source>
        <strain evidence="1">15-7</strain>
        <strain evidence="2">4032</strain>
        <strain evidence="3">4040</strain>
        <strain evidence="4">P415</strain>
        <strain evidence="5">P421</strain>
    </source>
</reference>
<evidence type="ECO:0000313" key="7">
    <source>
        <dbReference type="EMBL" id="RAW21983.1"/>
    </source>
</evidence>
<evidence type="ECO:0000313" key="4">
    <source>
        <dbReference type="EMBL" id="KAG2968970.1"/>
    </source>
</evidence>
<dbReference type="VEuPathDB" id="FungiDB:PC110_g21575"/>
<evidence type="ECO:0000313" key="8">
    <source>
        <dbReference type="Proteomes" id="UP000251314"/>
    </source>
</evidence>
<dbReference type="Proteomes" id="UP000697107">
    <property type="component" value="Unassembled WGS sequence"/>
</dbReference>
<dbReference type="Proteomes" id="UP000774804">
    <property type="component" value="Unassembled WGS sequence"/>
</dbReference>
<dbReference type="Proteomes" id="UP000735874">
    <property type="component" value="Unassembled WGS sequence"/>
</dbReference>
<dbReference type="EMBL" id="RCML01000821">
    <property type="protein sequence ID" value="KAG2968970.1"/>
    <property type="molecule type" value="Genomic_DNA"/>
</dbReference>
<dbReference type="EMBL" id="MJFZ01001476">
    <property type="protein sequence ID" value="RAW21983.1"/>
    <property type="molecule type" value="Genomic_DNA"/>
</dbReference>
<name>A0A329RBL2_9STRA</name>
<evidence type="ECO:0000313" key="2">
    <source>
        <dbReference type="EMBL" id="KAG2896301.1"/>
    </source>
</evidence>
<dbReference type="Proteomes" id="UP000251314">
    <property type="component" value="Unassembled WGS sequence"/>
</dbReference>
<comment type="caution">
    <text evidence="7">The sequence shown here is derived from an EMBL/GenBank/DDBJ whole genome shotgun (WGS) entry which is preliminary data.</text>
</comment>
<dbReference type="AlphaFoldDB" id="A0A329RBL2"/>
<evidence type="ECO:0000313" key="5">
    <source>
        <dbReference type="EMBL" id="KAG3212621.1"/>
    </source>
</evidence>
<dbReference type="EMBL" id="RCMI01000841">
    <property type="protein sequence ID" value="KAG2896301.1"/>
    <property type="molecule type" value="Genomic_DNA"/>
</dbReference>
<dbReference type="EMBL" id="RCMG01000814">
    <property type="protein sequence ID" value="KAG2846321.1"/>
    <property type="molecule type" value="Genomic_DNA"/>
</dbReference>
<dbReference type="EMBL" id="RCMV01000816">
    <property type="protein sequence ID" value="KAG3212621.1"/>
    <property type="molecule type" value="Genomic_DNA"/>
</dbReference>
<reference evidence="6" key="3">
    <citation type="submission" date="2021-01" db="EMBL/GenBank/DDBJ databases">
        <title>Phytophthora aleatoria, a newly-described species from Pinus radiata is distinct from Phytophthora cactorum isolates based on comparative genomics.</title>
        <authorList>
            <person name="Mcdougal R."/>
            <person name="Panda P."/>
            <person name="Williams N."/>
            <person name="Studholme D.J."/>
        </authorList>
    </citation>
    <scope>NUCLEOTIDE SEQUENCE</scope>
    <source>
        <strain evidence="6">NZFS 3830</strain>
    </source>
</reference>
<evidence type="ECO:0000313" key="6">
    <source>
        <dbReference type="EMBL" id="KAG6944425.1"/>
    </source>
</evidence>
<reference evidence="7 8" key="1">
    <citation type="submission" date="2018-01" db="EMBL/GenBank/DDBJ databases">
        <title>Draft genome of the strawberry crown rot pathogen Phytophthora cactorum.</title>
        <authorList>
            <person name="Armitage A.D."/>
            <person name="Lysoe E."/>
            <person name="Nellist C.F."/>
            <person name="Harrison R.J."/>
            <person name="Brurberg M.B."/>
        </authorList>
    </citation>
    <scope>NUCLEOTIDE SEQUENCE [LARGE SCALE GENOMIC DNA]</scope>
    <source>
        <strain evidence="7 8">10300</strain>
    </source>
</reference>
<accession>A0A329RBL2</accession>
<gene>
    <name evidence="6" type="ORF">JG687_00017882</name>
    <name evidence="7" type="ORF">PC110_g21575</name>
    <name evidence="1" type="ORF">PC113_g17997</name>
    <name evidence="2" type="ORF">PC115_g17546</name>
    <name evidence="3" type="ORF">PC117_g22830</name>
    <name evidence="4" type="ORF">PC118_g17690</name>
    <name evidence="5" type="ORF">PC129_g16416</name>
</gene>
<evidence type="ECO:0000313" key="3">
    <source>
        <dbReference type="EMBL" id="KAG2897142.1"/>
    </source>
</evidence>
<dbReference type="Proteomes" id="UP000736787">
    <property type="component" value="Unassembled WGS sequence"/>
</dbReference>
<dbReference type="Proteomes" id="UP000688947">
    <property type="component" value="Unassembled WGS sequence"/>
</dbReference>
<dbReference type="EMBL" id="JAENGZ010002234">
    <property type="protein sequence ID" value="KAG6944425.1"/>
    <property type="molecule type" value="Genomic_DNA"/>
</dbReference>
<dbReference type="Proteomes" id="UP000760860">
    <property type="component" value="Unassembled WGS sequence"/>
</dbReference>
<keyword evidence="8" id="KW-1185">Reference proteome</keyword>
<protein>
    <submittedName>
        <fullName evidence="7">Uncharacterized protein</fullName>
    </submittedName>
</protein>
<evidence type="ECO:0000313" key="1">
    <source>
        <dbReference type="EMBL" id="KAG2846321.1"/>
    </source>
</evidence>
<dbReference type="EMBL" id="RCMK01001307">
    <property type="protein sequence ID" value="KAG2897142.1"/>
    <property type="molecule type" value="Genomic_DNA"/>
</dbReference>
<sequence length="67" mass="7608">MPRQTNSPEAITRSDSLRGNVMRLECPRELDDKDWDGPIYAQLIKARRLRSGFSTPLVADDSIRHPG</sequence>